<protein>
    <submittedName>
        <fullName evidence="1">Uncharacterized protein</fullName>
    </submittedName>
</protein>
<dbReference type="EMBL" id="LZDD01000003">
    <property type="protein sequence ID" value="OJF71421.1"/>
    <property type="molecule type" value="Genomic_DNA"/>
</dbReference>
<dbReference type="RefSeq" id="WP_071794483.1">
    <property type="nucleotide sequence ID" value="NZ_LZDD01000003.1"/>
</dbReference>
<gene>
    <name evidence="1" type="ORF">A9Q68_09580</name>
</gene>
<name>A0A1L8ML28_9STRE</name>
<keyword evidence="2" id="KW-1185">Reference proteome</keyword>
<proteinExistence type="predicted"/>
<dbReference type="AlphaFoldDB" id="A0A1L8ML28"/>
<dbReference type="Proteomes" id="UP000182015">
    <property type="component" value="Unassembled WGS sequence"/>
</dbReference>
<evidence type="ECO:0000313" key="1">
    <source>
        <dbReference type="EMBL" id="OJF71421.1"/>
    </source>
</evidence>
<dbReference type="STRING" id="1856638.A9Q68_09580"/>
<organism evidence="1 2">
    <name type="scientific">Streptococcus bovimastitidis</name>
    <dbReference type="NCBI Taxonomy" id="1856638"/>
    <lineage>
        <taxon>Bacteria</taxon>
        <taxon>Bacillati</taxon>
        <taxon>Bacillota</taxon>
        <taxon>Bacilli</taxon>
        <taxon>Lactobacillales</taxon>
        <taxon>Streptococcaceae</taxon>
        <taxon>Streptococcus</taxon>
    </lineage>
</organism>
<dbReference type="OrthoDB" id="9804867at2"/>
<reference evidence="2" key="1">
    <citation type="submission" date="2016-06" db="EMBL/GenBank/DDBJ databases">
        <authorList>
            <person name="de Vries S.P.W."/>
            <person name="Hadjirin N.F."/>
            <person name="Lay E.M."/>
            <person name="Zadoks R.N."/>
            <person name="Peacock S.J."/>
            <person name="Parkhill J."/>
            <person name="Grant A.J."/>
            <person name="Mcdougall S."/>
            <person name="Holmes M.A."/>
        </authorList>
    </citation>
    <scope>NUCLEOTIDE SEQUENCE [LARGE SCALE GENOMIC DNA]</scope>
    <source>
        <strain evidence="2">NZ1587</strain>
    </source>
</reference>
<sequence length="81" mass="9065">MRKNSTIDCKLDNMSPEDFGKMMVVEFQDVEKGDSRLAKEVFGEYKKLGIGIIELLNGKASMNSSYRSTPFPASISLRNIS</sequence>
<accession>A0A1L8ML28</accession>
<comment type="caution">
    <text evidence="1">The sequence shown here is derived from an EMBL/GenBank/DDBJ whole genome shotgun (WGS) entry which is preliminary data.</text>
</comment>
<evidence type="ECO:0000313" key="2">
    <source>
        <dbReference type="Proteomes" id="UP000182015"/>
    </source>
</evidence>